<name>A0A1C4AAS8_9BACT</name>
<proteinExistence type="predicted"/>
<evidence type="ECO:0000313" key="2">
    <source>
        <dbReference type="EMBL" id="SCB91728.1"/>
    </source>
</evidence>
<dbReference type="EMBL" id="FMAR01000002">
    <property type="protein sequence ID" value="SCB91728.1"/>
    <property type="molecule type" value="Genomic_DNA"/>
</dbReference>
<keyword evidence="3" id="KW-1185">Reference proteome</keyword>
<dbReference type="STRING" id="1335309.GA0116948_10247"/>
<protein>
    <submittedName>
        <fullName evidence="2">Outer membrane protein beta-barrel domain-containing protein</fullName>
    </submittedName>
</protein>
<evidence type="ECO:0000259" key="1">
    <source>
        <dbReference type="Pfam" id="PF13568"/>
    </source>
</evidence>
<feature type="domain" description="Outer membrane protein beta-barrel" evidence="1">
    <location>
        <begin position="13"/>
        <end position="197"/>
    </location>
</feature>
<accession>A0A1C4AAS8</accession>
<sequence>MSCVLTFLYVSTFAQVSIGFKGGYTFSDLKINNTADGKSPHSGGLTAWHGEMMLNIPLGVPHIYLQPDITYLRKGATFIGPKEMNSVAIGEGQKLVLDYVEIPVNFVYKVPVSFGQLAFGVGPYVAHGIYGRYGYTLNDGNKNTGYTKKVHFSDRYGSDDAAVNLRPWDFGLNGMINVEFNSCIVLGANYSLGLTDINRSYFGTVKNRYVGISVGFFFNREDY</sequence>
<dbReference type="Proteomes" id="UP000242818">
    <property type="component" value="Unassembled WGS sequence"/>
</dbReference>
<evidence type="ECO:0000313" key="3">
    <source>
        <dbReference type="Proteomes" id="UP000242818"/>
    </source>
</evidence>
<dbReference type="InterPro" id="IPR025665">
    <property type="entry name" value="Beta-barrel_OMP_2"/>
</dbReference>
<organism evidence="2 3">
    <name type="scientific">Chitinophaga costaii</name>
    <dbReference type="NCBI Taxonomy" id="1335309"/>
    <lineage>
        <taxon>Bacteria</taxon>
        <taxon>Pseudomonadati</taxon>
        <taxon>Bacteroidota</taxon>
        <taxon>Chitinophagia</taxon>
        <taxon>Chitinophagales</taxon>
        <taxon>Chitinophagaceae</taxon>
        <taxon>Chitinophaga</taxon>
    </lineage>
</organism>
<dbReference type="Pfam" id="PF13568">
    <property type="entry name" value="OMP_b-brl_2"/>
    <property type="match status" value="1"/>
</dbReference>
<dbReference type="AlphaFoldDB" id="A0A1C4AAS8"/>
<gene>
    <name evidence="2" type="ORF">GA0116948_10247</name>
</gene>
<reference evidence="2 3" key="1">
    <citation type="submission" date="2016-08" db="EMBL/GenBank/DDBJ databases">
        <authorList>
            <person name="Seilhamer J.J."/>
        </authorList>
    </citation>
    <scope>NUCLEOTIDE SEQUENCE [LARGE SCALE GENOMIC DNA]</scope>
    <source>
        <strain evidence="2 3">A37T2</strain>
    </source>
</reference>
<dbReference type="RefSeq" id="WP_165798389.1">
    <property type="nucleotide sequence ID" value="NZ_FMAR01000002.1"/>
</dbReference>